<organism evidence="2">
    <name type="scientific">Candidatus Methanophaga sp. ANME-1 ERB7</name>
    <dbReference type="NCBI Taxonomy" id="2759913"/>
    <lineage>
        <taxon>Archaea</taxon>
        <taxon>Methanobacteriati</taxon>
        <taxon>Methanobacteriota</taxon>
        <taxon>Stenosarchaea group</taxon>
        <taxon>Methanomicrobia</taxon>
        <taxon>Candidatus Methanophagales</taxon>
        <taxon>Candidatus Methanophagaceae</taxon>
        <taxon>Candidatus Methanophaga</taxon>
    </lineage>
</organism>
<feature type="transmembrane region" description="Helical" evidence="1">
    <location>
        <begin position="7"/>
        <end position="28"/>
    </location>
</feature>
<proteinExistence type="predicted"/>
<feature type="transmembrane region" description="Helical" evidence="1">
    <location>
        <begin position="48"/>
        <end position="78"/>
    </location>
</feature>
<feature type="transmembrane region" description="Helical" evidence="1">
    <location>
        <begin position="148"/>
        <end position="168"/>
    </location>
</feature>
<gene>
    <name evidence="2" type="ORF">PBMGCBEP_00003</name>
</gene>
<keyword evidence="1" id="KW-0812">Transmembrane</keyword>
<dbReference type="EMBL" id="MT631602">
    <property type="protein sequence ID" value="QNO55069.1"/>
    <property type="molecule type" value="Genomic_DNA"/>
</dbReference>
<accession>A0A7G9Z485</accession>
<protein>
    <submittedName>
        <fullName evidence="2">Uncharacterized protein</fullName>
    </submittedName>
</protein>
<feature type="transmembrane region" description="Helical" evidence="1">
    <location>
        <begin position="90"/>
        <end position="118"/>
    </location>
</feature>
<keyword evidence="1" id="KW-0472">Membrane</keyword>
<dbReference type="AlphaFoldDB" id="A0A7G9Z485"/>
<evidence type="ECO:0000256" key="1">
    <source>
        <dbReference type="SAM" id="Phobius"/>
    </source>
</evidence>
<name>A0A7G9Z485_9EURY</name>
<evidence type="ECO:0000313" key="2">
    <source>
        <dbReference type="EMBL" id="QNO55069.1"/>
    </source>
</evidence>
<keyword evidence="1" id="KW-1133">Transmembrane helix</keyword>
<sequence>MGPLYCALISQIAIILAFAIIGAGLKYIDDAFDEDKFSKKKAIVIAPIIVLIWICLSLFDSVSATILFAILFAVLLTGKIDNLIFKVSTIALISILVLTQMLNLLWIPLVILILMGVADEKGNDYVDNHATLKLVEISFSYRFCMKMGVLSLCILSLLPWLYLLAFLAHDGAYESVRILGKISVAHQRKKKHTITISPTVNE</sequence>
<reference evidence="2" key="1">
    <citation type="submission" date="2020-06" db="EMBL/GenBank/DDBJ databases">
        <title>Unique genomic features of the anaerobic methanotrophic archaea.</title>
        <authorList>
            <person name="Chadwick G.L."/>
            <person name="Skennerton C.T."/>
            <person name="Laso-Perez R."/>
            <person name="Leu A.O."/>
            <person name="Speth D.R."/>
            <person name="Yu H."/>
            <person name="Morgan-Lang C."/>
            <person name="Hatzenpichler R."/>
            <person name="Goudeau D."/>
            <person name="Malmstrom R."/>
            <person name="Brazelton W.J."/>
            <person name="Woyke T."/>
            <person name="Hallam S.J."/>
            <person name="Tyson G.W."/>
            <person name="Wegener G."/>
            <person name="Boetius A."/>
            <person name="Orphan V."/>
        </authorList>
    </citation>
    <scope>NUCLEOTIDE SEQUENCE</scope>
</reference>